<dbReference type="OrthoDB" id="5481772at2"/>
<evidence type="ECO:0000256" key="2">
    <source>
        <dbReference type="ARBA" id="ARBA00023284"/>
    </source>
</evidence>
<dbReference type="Gene3D" id="1.25.40.10">
    <property type="entry name" value="Tetratricopeptide repeat domain"/>
    <property type="match status" value="1"/>
</dbReference>
<keyword evidence="2" id="KW-0676">Redox-active center</keyword>
<gene>
    <name evidence="5" type="ORF">FJV41_45645</name>
</gene>
<evidence type="ECO:0000313" key="6">
    <source>
        <dbReference type="Proteomes" id="UP000315369"/>
    </source>
</evidence>
<dbReference type="Proteomes" id="UP000315369">
    <property type="component" value="Unassembled WGS sequence"/>
</dbReference>
<dbReference type="PANTHER" id="PTHR45663:SF40">
    <property type="entry name" value="THIOREDOXIN 2"/>
    <property type="match status" value="1"/>
</dbReference>
<dbReference type="PANTHER" id="PTHR45663">
    <property type="entry name" value="GEO12009P1"/>
    <property type="match status" value="1"/>
</dbReference>
<feature type="region of interest" description="Disordered" evidence="3">
    <location>
        <begin position="125"/>
        <end position="151"/>
    </location>
</feature>
<evidence type="ECO:0000313" key="5">
    <source>
        <dbReference type="EMBL" id="TQF09240.1"/>
    </source>
</evidence>
<dbReference type="PRINTS" id="PR00421">
    <property type="entry name" value="THIOREDOXIN"/>
</dbReference>
<dbReference type="EMBL" id="VIFM01000372">
    <property type="protein sequence ID" value="TQF09240.1"/>
    <property type="molecule type" value="Genomic_DNA"/>
</dbReference>
<dbReference type="PROSITE" id="PS00194">
    <property type="entry name" value="THIOREDOXIN_1"/>
    <property type="match status" value="1"/>
</dbReference>
<dbReference type="InterPro" id="IPR036249">
    <property type="entry name" value="Thioredoxin-like_sf"/>
</dbReference>
<dbReference type="InterPro" id="IPR011990">
    <property type="entry name" value="TPR-like_helical_dom_sf"/>
</dbReference>
<dbReference type="CDD" id="cd02947">
    <property type="entry name" value="TRX_family"/>
    <property type="match status" value="1"/>
</dbReference>
<dbReference type="GO" id="GO:0015035">
    <property type="term" value="F:protein-disulfide reductase activity"/>
    <property type="evidence" value="ECO:0007669"/>
    <property type="project" value="TreeGrafter"/>
</dbReference>
<reference evidence="5 6" key="1">
    <citation type="submission" date="2019-06" db="EMBL/GenBank/DDBJ databases">
        <authorList>
            <person name="Livingstone P."/>
            <person name="Whitworth D."/>
        </authorList>
    </citation>
    <scope>NUCLEOTIDE SEQUENCE [LARGE SCALE GENOMIC DNA]</scope>
    <source>
        <strain evidence="5 6">AM401</strain>
    </source>
</reference>
<dbReference type="SUPFAM" id="SSF82185">
    <property type="entry name" value="Histone H3 K4-specific methyltransferase SET7/9 N-terminal domain"/>
    <property type="match status" value="2"/>
</dbReference>
<evidence type="ECO:0000259" key="4">
    <source>
        <dbReference type="PROSITE" id="PS51352"/>
    </source>
</evidence>
<name>A0A540WJP5_9BACT</name>
<dbReference type="Gene3D" id="3.40.30.10">
    <property type="entry name" value="Glutaredoxin"/>
    <property type="match status" value="1"/>
</dbReference>
<dbReference type="SUPFAM" id="SSF48452">
    <property type="entry name" value="TPR-like"/>
    <property type="match status" value="1"/>
</dbReference>
<dbReference type="Pfam" id="PF00085">
    <property type="entry name" value="Thioredoxin"/>
    <property type="match status" value="1"/>
</dbReference>
<protein>
    <submittedName>
        <fullName evidence="5">Thiol reductase thioredoxin</fullName>
    </submittedName>
</protein>
<dbReference type="InterPro" id="IPR013766">
    <property type="entry name" value="Thioredoxin_domain"/>
</dbReference>
<dbReference type="GO" id="GO:0006950">
    <property type="term" value="P:response to stress"/>
    <property type="evidence" value="ECO:0007669"/>
    <property type="project" value="UniProtKB-ARBA"/>
</dbReference>
<dbReference type="Gene3D" id="2.20.110.10">
    <property type="entry name" value="Histone H3 K4-specific methyltransferase SET7/9 N-terminal domain"/>
    <property type="match status" value="2"/>
</dbReference>
<sequence>MSDHPVDLTAETFEQTTGKPGLVLVDFWAEWCGPCRAFAPTYASTSAKHPDVVFGKVDTEAQQELSGRFEIQSIPTLMAFKDGVVVHRSSGAMSPGRLDTLVRSLKALDAAVARQAEENKKLTEQGIAPPGVHPEAEWDDSDSEWVHGGKDAKARNHGPYRYWRADGTLCNECTFEQGKPHGPFKRFHESGEVSQDGEFVKGDLHGPRTWFASDKFTTERMHENGVSEKVRKTVMTYDHGRVVGVKHYDGEDRRVVPSTGEPYPDRPAGVPVEAELREDLNQWSHVNLNAEGERHGLARFWTQDGELLWEGEFVDGNRHGVYRSLAKDEYADPRVMFDEGRFEGDDACGTWTLFDQDRKVVLTRDLGVAQGEDEMKASPVFSNLPRSAAAWREYADTCIAARKYREALLALARATSSDQQVGPLKEWVERVTLPRTPENAQATAGQVLEKASDSWSPMAETLVHGGDVAMLLRGYAVLLDQTDRPRAALDFVNAALLFEPTRTAFLFTRGLILLNLGMDEHALMDADGLAKSEPGTADFLRAYAHCLFPRFDFWPAKETPHSTYNDLPEKPAQQLKVIQRVAQKYATRLQMLRAELLKRFKPGAAMPWMPPDVSALLPDGPVELAEDEVEIGEDSVAVDETLAVGTLGLPDLVRTARAEWAALTWLLWACGETQVVMPRKLSPPKDFGHAAGMASQRLWRARDRRVTGGRGAQASGAASFKFEGIDIDNVHPNLVGIVEQQYGEVQAMFYWMADSDNVSPWQDNLRGS</sequence>
<dbReference type="AlphaFoldDB" id="A0A540WJP5"/>
<dbReference type="PROSITE" id="PS51352">
    <property type="entry name" value="THIOREDOXIN_2"/>
    <property type="match status" value="1"/>
</dbReference>
<dbReference type="GO" id="GO:0005829">
    <property type="term" value="C:cytosol"/>
    <property type="evidence" value="ECO:0007669"/>
    <property type="project" value="TreeGrafter"/>
</dbReference>
<feature type="domain" description="Thioredoxin" evidence="4">
    <location>
        <begin position="1"/>
        <end position="107"/>
    </location>
</feature>
<keyword evidence="6" id="KW-1185">Reference proteome</keyword>
<proteinExistence type="predicted"/>
<keyword evidence="1" id="KW-1015">Disulfide bond</keyword>
<organism evidence="5 6">
    <name type="scientific">Myxococcus llanfairpwllgwyngyllgogerychwyrndrobwllllantysiliogogogochensis</name>
    <dbReference type="NCBI Taxonomy" id="2590453"/>
    <lineage>
        <taxon>Bacteria</taxon>
        <taxon>Pseudomonadati</taxon>
        <taxon>Myxococcota</taxon>
        <taxon>Myxococcia</taxon>
        <taxon>Myxococcales</taxon>
        <taxon>Cystobacterineae</taxon>
        <taxon>Myxococcaceae</taxon>
        <taxon>Myxococcus</taxon>
    </lineage>
</organism>
<dbReference type="SUPFAM" id="SSF52833">
    <property type="entry name" value="Thioredoxin-like"/>
    <property type="match status" value="1"/>
</dbReference>
<dbReference type="RefSeq" id="WP_141648914.1">
    <property type="nucleotide sequence ID" value="NZ_VIFM01000372.1"/>
</dbReference>
<evidence type="ECO:0000256" key="1">
    <source>
        <dbReference type="ARBA" id="ARBA00023157"/>
    </source>
</evidence>
<evidence type="ECO:0000256" key="3">
    <source>
        <dbReference type="SAM" id="MobiDB-lite"/>
    </source>
</evidence>
<comment type="caution">
    <text evidence="5">The sequence shown here is derived from an EMBL/GenBank/DDBJ whole genome shotgun (WGS) entry which is preliminary data.</text>
</comment>
<dbReference type="InterPro" id="IPR017937">
    <property type="entry name" value="Thioredoxin_CS"/>
</dbReference>
<accession>A0A540WJP5</accession>